<proteinExistence type="evidence at transcript level"/>
<dbReference type="Pfam" id="PF20930">
    <property type="entry name" value="Dicer_PBD"/>
    <property type="match status" value="1"/>
</dbReference>
<dbReference type="CDD" id="cd15903">
    <property type="entry name" value="Dicer_PBD"/>
    <property type="match status" value="1"/>
</dbReference>
<accession>V9IJG6</accession>
<evidence type="ECO:0000259" key="1">
    <source>
        <dbReference type="Pfam" id="PF20930"/>
    </source>
</evidence>
<dbReference type="EMBL" id="JR048263">
    <property type="protein sequence ID" value="AEY60611.1"/>
    <property type="molecule type" value="mRNA"/>
</dbReference>
<dbReference type="AlphaFoldDB" id="V9IJG6"/>
<sequence length="169" mass="19900">MMQDLLHILETLGPWCADRAAFALLILTEKLKIKTPYERHYLLLNMIASVFTKIRALCDNAFEVLSEKEKIYKYTTTKVHRLLQILKTYTPYYTKHITYNTDNKINNENISRKFPANNRDSIKDKFMQSKKLDCNWKSNEENCKKPPVAQRHMRGITDPDLLCGVFLVR</sequence>
<name>V9IJG6_APICE</name>
<gene>
    <name evidence="2" type="ORF">ACCB09484</name>
</gene>
<dbReference type="InterPro" id="IPR048513">
    <property type="entry name" value="Dicer_PBD"/>
</dbReference>
<feature type="domain" description="Dicer partner-binding" evidence="1">
    <location>
        <begin position="2"/>
        <end position="63"/>
    </location>
</feature>
<evidence type="ECO:0000313" key="2">
    <source>
        <dbReference type="EMBL" id="AEY60611.1"/>
    </source>
</evidence>
<protein>
    <submittedName>
        <fullName evidence="2">Endoribonuclease Dcr-1</fullName>
    </submittedName>
</protein>
<organism evidence="2">
    <name type="scientific">Apis cerana</name>
    <name type="common">Indian honeybee</name>
    <dbReference type="NCBI Taxonomy" id="7461"/>
    <lineage>
        <taxon>Eukaryota</taxon>
        <taxon>Metazoa</taxon>
        <taxon>Ecdysozoa</taxon>
        <taxon>Arthropoda</taxon>
        <taxon>Hexapoda</taxon>
        <taxon>Insecta</taxon>
        <taxon>Pterygota</taxon>
        <taxon>Neoptera</taxon>
        <taxon>Endopterygota</taxon>
        <taxon>Hymenoptera</taxon>
        <taxon>Apocrita</taxon>
        <taxon>Aculeata</taxon>
        <taxon>Apoidea</taxon>
        <taxon>Anthophila</taxon>
        <taxon>Apidae</taxon>
        <taxon>Apis</taxon>
    </lineage>
</organism>
<reference evidence="2" key="1">
    <citation type="submission" date="2011-11" db="EMBL/GenBank/DDBJ databases">
        <title>Decoding the brain transcriptome of the Eastern honeybee (Apis cerana) based on pyrosequencing.</title>
        <authorList>
            <person name="Sun L."/>
            <person name="Zheng H."/>
            <person name="Wang Y."/>
            <person name="Xie X."/>
            <person name="Zhu Y."/>
            <person name="Gu W."/>
            <person name="Wang S."/>
        </authorList>
    </citation>
    <scope>NUCLEOTIDE SEQUENCE</scope>
    <source>
        <tissue evidence="2">Brain</tissue>
    </source>
</reference>